<protein>
    <submittedName>
        <fullName evidence="8">UmuD protein</fullName>
    </submittedName>
</protein>
<evidence type="ECO:0000256" key="5">
    <source>
        <dbReference type="ARBA" id="ARBA00023204"/>
    </source>
</evidence>
<sequence>MYNHTMKTQEHRLNRDVSRRVGDCFAARSVMPLSLPFFDIKVVAGFPVPLSDDERSQEIDVLSMLCPHPDSTYLIRVQGKSMIDAGIHDGDLVILDKSMRYLTEKQIALCELNGEYTLKRVMRKD</sequence>
<evidence type="ECO:0000256" key="3">
    <source>
        <dbReference type="ARBA" id="ARBA00022801"/>
    </source>
</evidence>
<feature type="domain" description="Peptidase S24/S26A/S26B/S26C" evidence="7">
    <location>
        <begin position="37"/>
        <end position="124"/>
    </location>
</feature>
<dbReference type="InterPro" id="IPR015927">
    <property type="entry name" value="Peptidase_S24_S26A/B/C"/>
</dbReference>
<keyword evidence="3" id="KW-0378">Hydrolase</keyword>
<dbReference type="CDD" id="cd06529">
    <property type="entry name" value="S24_LexA-like"/>
    <property type="match status" value="1"/>
</dbReference>
<dbReference type="EMBL" id="AMCI01003272">
    <property type="protein sequence ID" value="EJX00681.1"/>
    <property type="molecule type" value="Genomic_DNA"/>
</dbReference>
<keyword evidence="2" id="KW-0227">DNA damage</keyword>
<dbReference type="PANTHER" id="PTHR33516">
    <property type="entry name" value="LEXA REPRESSOR"/>
    <property type="match status" value="1"/>
</dbReference>
<dbReference type="GO" id="GO:0006281">
    <property type="term" value="P:DNA repair"/>
    <property type="evidence" value="ECO:0007669"/>
    <property type="project" value="UniProtKB-KW"/>
</dbReference>
<keyword evidence="6" id="KW-0742">SOS response</keyword>
<dbReference type="InterPro" id="IPR006197">
    <property type="entry name" value="Peptidase_S24_LexA"/>
</dbReference>
<dbReference type="GO" id="GO:0016787">
    <property type="term" value="F:hydrolase activity"/>
    <property type="evidence" value="ECO:0007669"/>
    <property type="project" value="UniProtKB-KW"/>
</dbReference>
<organism evidence="8">
    <name type="scientific">gut metagenome</name>
    <dbReference type="NCBI Taxonomy" id="749906"/>
    <lineage>
        <taxon>unclassified sequences</taxon>
        <taxon>metagenomes</taxon>
        <taxon>organismal metagenomes</taxon>
    </lineage>
</organism>
<dbReference type="GO" id="GO:0003677">
    <property type="term" value="F:DNA binding"/>
    <property type="evidence" value="ECO:0007669"/>
    <property type="project" value="InterPro"/>
</dbReference>
<dbReference type="PANTHER" id="PTHR33516:SF2">
    <property type="entry name" value="LEXA REPRESSOR-RELATED"/>
    <property type="match status" value="1"/>
</dbReference>
<dbReference type="PRINTS" id="PR00726">
    <property type="entry name" value="LEXASERPTASE"/>
</dbReference>
<keyword evidence="4" id="KW-0068">Autocatalytic cleavage</keyword>
<dbReference type="Pfam" id="PF00717">
    <property type="entry name" value="Peptidase_S24"/>
    <property type="match status" value="1"/>
</dbReference>
<evidence type="ECO:0000256" key="6">
    <source>
        <dbReference type="ARBA" id="ARBA00023236"/>
    </source>
</evidence>
<dbReference type="InterPro" id="IPR036286">
    <property type="entry name" value="LexA/Signal_pep-like_sf"/>
</dbReference>
<evidence type="ECO:0000256" key="1">
    <source>
        <dbReference type="ARBA" id="ARBA00007484"/>
    </source>
</evidence>
<comment type="caution">
    <text evidence="8">The sequence shown here is derived from an EMBL/GenBank/DDBJ whole genome shotgun (WGS) entry which is preliminary data.</text>
</comment>
<comment type="similarity">
    <text evidence="1">Belongs to the peptidase S24 family.</text>
</comment>
<dbReference type="Gene3D" id="2.10.109.10">
    <property type="entry name" value="Umud Fragment, subunit A"/>
    <property type="match status" value="1"/>
</dbReference>
<evidence type="ECO:0000256" key="4">
    <source>
        <dbReference type="ARBA" id="ARBA00022813"/>
    </source>
</evidence>
<dbReference type="AlphaFoldDB" id="J9CKU3"/>
<evidence type="ECO:0000256" key="2">
    <source>
        <dbReference type="ARBA" id="ARBA00022763"/>
    </source>
</evidence>
<accession>J9CKU3</accession>
<keyword evidence="5" id="KW-0234">DNA repair</keyword>
<dbReference type="InterPro" id="IPR039418">
    <property type="entry name" value="LexA-like"/>
</dbReference>
<dbReference type="GO" id="GO:0006355">
    <property type="term" value="P:regulation of DNA-templated transcription"/>
    <property type="evidence" value="ECO:0007669"/>
    <property type="project" value="InterPro"/>
</dbReference>
<gene>
    <name evidence="8" type="ORF">EVA_11218</name>
</gene>
<reference evidence="8" key="1">
    <citation type="journal article" date="2012" name="PLoS ONE">
        <title>Gene sets for utilization of primary and secondary nutrition supplies in the distal gut of endangered iberian lynx.</title>
        <authorList>
            <person name="Alcaide M."/>
            <person name="Messina E."/>
            <person name="Richter M."/>
            <person name="Bargiela R."/>
            <person name="Peplies J."/>
            <person name="Huws S.A."/>
            <person name="Newbold C.J."/>
            <person name="Golyshin P.N."/>
            <person name="Simon M.A."/>
            <person name="Lopez G."/>
            <person name="Yakimov M.M."/>
            <person name="Ferrer M."/>
        </authorList>
    </citation>
    <scope>NUCLEOTIDE SEQUENCE</scope>
</reference>
<dbReference type="GO" id="GO:0009432">
    <property type="term" value="P:SOS response"/>
    <property type="evidence" value="ECO:0007669"/>
    <property type="project" value="UniProtKB-KW"/>
</dbReference>
<proteinExistence type="inferred from homology"/>
<name>J9CKU3_9ZZZZ</name>
<dbReference type="InterPro" id="IPR050077">
    <property type="entry name" value="LexA_repressor"/>
</dbReference>
<evidence type="ECO:0000259" key="7">
    <source>
        <dbReference type="Pfam" id="PF00717"/>
    </source>
</evidence>
<evidence type="ECO:0000313" key="8">
    <source>
        <dbReference type="EMBL" id="EJX00681.1"/>
    </source>
</evidence>
<dbReference type="SUPFAM" id="SSF51306">
    <property type="entry name" value="LexA/Signal peptidase"/>
    <property type="match status" value="1"/>
</dbReference>